<dbReference type="GO" id="GO:0006357">
    <property type="term" value="P:regulation of transcription by RNA polymerase II"/>
    <property type="evidence" value="ECO:0007669"/>
    <property type="project" value="TreeGrafter"/>
</dbReference>
<dbReference type="InterPro" id="IPR013927">
    <property type="entry name" value="TF_Opi1_Ccg-8"/>
</dbReference>
<evidence type="ECO:0000313" key="4">
    <source>
        <dbReference type="EMBL" id="KAG0308165.1"/>
    </source>
</evidence>
<feature type="region of interest" description="Disordered" evidence="3">
    <location>
        <begin position="117"/>
        <end position="136"/>
    </location>
</feature>
<comment type="caution">
    <text evidence="4">The sequence shown here is derived from an EMBL/GenBank/DDBJ whole genome shotgun (WGS) entry which is preliminary data.</text>
</comment>
<feature type="region of interest" description="Disordered" evidence="3">
    <location>
        <begin position="533"/>
        <end position="687"/>
    </location>
</feature>
<accession>A0A9P6QYV9</accession>
<feature type="binding site" evidence="1">
    <location>
        <position position="1107"/>
    </location>
    <ligand>
        <name>Ca(2+)</name>
        <dbReference type="ChEBI" id="CHEBI:29108"/>
        <label>1</label>
        <note>catalytic</note>
    </ligand>
</feature>
<feature type="region of interest" description="Disordered" evidence="3">
    <location>
        <begin position="1"/>
        <end position="104"/>
    </location>
</feature>
<dbReference type="GO" id="GO:0003714">
    <property type="term" value="F:transcription corepressor activity"/>
    <property type="evidence" value="ECO:0007669"/>
    <property type="project" value="InterPro"/>
</dbReference>
<comment type="PTM">
    <text evidence="2">Glycosylated.</text>
</comment>
<dbReference type="GO" id="GO:0005634">
    <property type="term" value="C:nucleus"/>
    <property type="evidence" value="ECO:0007669"/>
    <property type="project" value="TreeGrafter"/>
</dbReference>
<feature type="region of interest" description="Disordered" evidence="3">
    <location>
        <begin position="738"/>
        <end position="792"/>
    </location>
</feature>
<feature type="compositionally biased region" description="Low complexity" evidence="3">
    <location>
        <begin position="251"/>
        <end position="261"/>
    </location>
</feature>
<evidence type="ECO:0000256" key="2">
    <source>
        <dbReference type="PIRSR" id="PIRSR602640-4"/>
    </source>
</evidence>
<organism evidence="4 5">
    <name type="scientific">Dissophora globulifera</name>
    <dbReference type="NCBI Taxonomy" id="979702"/>
    <lineage>
        <taxon>Eukaryota</taxon>
        <taxon>Fungi</taxon>
        <taxon>Fungi incertae sedis</taxon>
        <taxon>Mucoromycota</taxon>
        <taxon>Mortierellomycotina</taxon>
        <taxon>Mortierellomycetes</taxon>
        <taxon>Mortierellales</taxon>
        <taxon>Mortierellaceae</taxon>
        <taxon>Dissophora</taxon>
    </lineage>
</organism>
<dbReference type="GO" id="GO:0004064">
    <property type="term" value="F:arylesterase activity"/>
    <property type="evidence" value="ECO:0007669"/>
    <property type="project" value="InterPro"/>
</dbReference>
<feature type="compositionally biased region" description="Low complexity" evidence="3">
    <location>
        <begin position="119"/>
        <end position="136"/>
    </location>
</feature>
<gene>
    <name evidence="4" type="ORF">BGZ99_001210</name>
</gene>
<dbReference type="SUPFAM" id="SSF63829">
    <property type="entry name" value="Calcium-dependent phosphotriesterase"/>
    <property type="match status" value="1"/>
</dbReference>
<dbReference type="Proteomes" id="UP000738325">
    <property type="component" value="Unassembled WGS sequence"/>
</dbReference>
<feature type="binding site" evidence="1">
    <location>
        <position position="1238"/>
    </location>
    <ligand>
        <name>Ca(2+)</name>
        <dbReference type="ChEBI" id="CHEBI:29108"/>
        <label>1</label>
        <note>catalytic</note>
    </ligand>
</feature>
<dbReference type="OrthoDB" id="2441642at2759"/>
<dbReference type="Pfam" id="PF01731">
    <property type="entry name" value="Arylesterase"/>
    <property type="match status" value="1"/>
</dbReference>
<dbReference type="GO" id="GO:0008654">
    <property type="term" value="P:phospholipid biosynthetic process"/>
    <property type="evidence" value="ECO:0007669"/>
    <property type="project" value="TreeGrafter"/>
</dbReference>
<feature type="compositionally biased region" description="Low complexity" evidence="3">
    <location>
        <begin position="1193"/>
        <end position="1202"/>
    </location>
</feature>
<feature type="binding site" evidence="1">
    <location>
        <position position="1239"/>
    </location>
    <ligand>
        <name>Ca(2+)</name>
        <dbReference type="ChEBI" id="CHEBI:29108"/>
        <label>1</label>
        <note>catalytic</note>
    </ligand>
</feature>
<feature type="compositionally biased region" description="Basic and acidic residues" evidence="3">
    <location>
        <begin position="30"/>
        <end position="41"/>
    </location>
</feature>
<keyword evidence="1" id="KW-0106">Calcium</keyword>
<dbReference type="Pfam" id="PF08618">
    <property type="entry name" value="Opi1"/>
    <property type="match status" value="2"/>
</dbReference>
<feature type="compositionally biased region" description="Low complexity" evidence="3">
    <location>
        <begin position="835"/>
        <end position="846"/>
    </location>
</feature>
<feature type="compositionally biased region" description="Polar residues" evidence="3">
    <location>
        <begin position="584"/>
        <end position="594"/>
    </location>
</feature>
<keyword evidence="2" id="KW-0325">Glycoprotein</keyword>
<feature type="compositionally biased region" description="Polar residues" evidence="3">
    <location>
        <begin position="225"/>
        <end position="234"/>
    </location>
</feature>
<feature type="region of interest" description="Disordered" evidence="3">
    <location>
        <begin position="835"/>
        <end position="855"/>
    </location>
</feature>
<comment type="cofactor">
    <cofactor evidence="1">
        <name>Ca(2+)</name>
        <dbReference type="ChEBI" id="CHEBI:29108"/>
    </cofactor>
    <text evidence="1">Binds 2 calcium ions per subunit.</text>
</comment>
<keyword evidence="1" id="KW-0479">Metal-binding</keyword>
<feature type="compositionally biased region" description="Acidic residues" evidence="3">
    <location>
        <begin position="638"/>
        <end position="650"/>
    </location>
</feature>
<dbReference type="GO" id="GO:0030968">
    <property type="term" value="P:endoplasmic reticulum unfolded protein response"/>
    <property type="evidence" value="ECO:0007669"/>
    <property type="project" value="TreeGrafter"/>
</dbReference>
<dbReference type="PANTHER" id="PTHR38406">
    <property type="entry name" value="TRANSCRIPTIONAL REPRESSOR OPI1"/>
    <property type="match status" value="1"/>
</dbReference>
<protein>
    <submittedName>
        <fullName evidence="4">Uncharacterized protein</fullName>
    </submittedName>
</protein>
<dbReference type="GO" id="GO:0005783">
    <property type="term" value="C:endoplasmic reticulum"/>
    <property type="evidence" value="ECO:0007669"/>
    <property type="project" value="TreeGrafter"/>
</dbReference>
<evidence type="ECO:0000256" key="1">
    <source>
        <dbReference type="PIRSR" id="PIRSR602640-2"/>
    </source>
</evidence>
<dbReference type="InterPro" id="IPR002640">
    <property type="entry name" value="Arylesterase"/>
</dbReference>
<dbReference type="PANTHER" id="PTHR38406:SF1">
    <property type="entry name" value="TRANSCRIPTIONAL REPRESSOR OPI1"/>
    <property type="match status" value="1"/>
</dbReference>
<feature type="compositionally biased region" description="Low complexity" evidence="3">
    <location>
        <begin position="741"/>
        <end position="792"/>
    </location>
</feature>
<sequence>MPSAKESNSRAQPMSVSELCQQDYSDDDDLHTKHDLDHDPLDLNSDDDAESSYNATSRDRYSSNHSRQHRPNIYSQPSDVEDVRDYDQFSNHPRHMDSELSESAEQLAAEALGDMANASSHLTPSSSSSSMTSGGSFTAPAAAAPFISRMSSLPLVNSALKAYENGKQNSKVMKYGAEMVESSVKSLSKPVFEKLEPTLGQLDDFACRQLDRVYQKPDAQPFPSPTDSTRSSNDILRPDAGYFAHRTRGDSISSASSASSSRPSFDVLRSRSTRHEEATLRKRSDSQSGQRLLASSSSFQFSSTQSASNGHYAYSQQQQVGSASSTPSQQLSGWRGVVATVGTASAAGVAIFSEESMKSLKYCLQWLQYAVQHIDHQIGLLRAFLVSLASPSKNTDIVPSTAASTLASIKKEVVETLRKVISIVSRYAGACLPDPAKISVRQFILSMPVRWATLNNESVPSTPIGSPMLGPVDRSPEDIAALHETSERATRVLVLANESSDMLKSVANIFKDSIDKAENWMDKLRYVGMTPQNNTDGLPSWAPTGFPNSSNTMPGAFPGAGLEQYSLRQTQSANGHAVHGHATPTGSPTRSLKSSPRLGSRNNNNSNRHAYRQKSVMSGDEDSGSEEEDNSRGPLAPMDDDSSLDDEEDAFSLHAAGVRSGHGPMKRSMGSFTSQGNAVRRRKKRGESAEIVAGLGVTSAMNGHAIQQEVIEMAREAKDASSKSDKLQEIKSGFASLRTFATPSRSNSTPATTTASTSNSGSTTSSNTSYPTATSTSTSYSTTASASTSYPTTTTNTSYYTSASTTYPTTASTSYYPTTTYPSATAVAAATTKATKTSKTTKSKSLPPTPPPRFSRISLSSFSPKEISAKISSLSKLSRKDLYAKVVSLPQQLHQQDVRRFAIGLLLCLVYVGYGIVHSLVVDTGMLLGTVTPVNTTGCAPIRFAGSVWGTLTGEGGQPLQACEDVHLHRRSGLVFTACGVAESRKTWFPAAGKFEATSPKIEEEGWLRDELVVYDVAQAGVARAVNIIGFPADVDRVFVGMDVYEDPSVELALSQKRKVKNHKLTLFLINQRRTGSVVEVLEYTFNDKKTRYIETIQHKLVWAPNDILAMGPRSFYVTNDHYYTKGVMRSLEEILRRPWSNVVYVSPSETFVAYSGIVSANGITANTDRSLIFVSAIHGAALHVLRTRSPLALSPPSSSSSSDDDETEGKVVKKQSLRTHPNRLVSVDYIKLDFYSDNPSFDPETNSIFVAGHVPVQGPSRVVKISPRFKDDEEARKSLILPSFLGLNRYYNVEKVLEDDGSDISTATTAVVDRQRKVIVIGAAFSEKGLLRCPIPEGL</sequence>
<dbReference type="GO" id="GO:0046872">
    <property type="term" value="F:metal ion binding"/>
    <property type="evidence" value="ECO:0007669"/>
    <property type="project" value="UniProtKB-KW"/>
</dbReference>
<proteinExistence type="predicted"/>
<evidence type="ECO:0000256" key="3">
    <source>
        <dbReference type="SAM" id="MobiDB-lite"/>
    </source>
</evidence>
<feature type="compositionally biased region" description="Polar residues" evidence="3">
    <location>
        <begin position="1"/>
        <end position="22"/>
    </location>
</feature>
<keyword evidence="5" id="KW-1185">Reference proteome</keyword>
<feature type="binding site" evidence="1">
    <location>
        <position position="1106"/>
    </location>
    <ligand>
        <name>Ca(2+)</name>
        <dbReference type="ChEBI" id="CHEBI:29108"/>
        <label>1</label>
        <note>catalytic</note>
    </ligand>
</feature>
<feature type="region of interest" description="Disordered" evidence="3">
    <location>
        <begin position="215"/>
        <end position="291"/>
    </location>
</feature>
<dbReference type="EMBL" id="JAAAIP010001298">
    <property type="protein sequence ID" value="KAG0308165.1"/>
    <property type="molecule type" value="Genomic_DNA"/>
</dbReference>
<dbReference type="Gene3D" id="2.120.10.30">
    <property type="entry name" value="TolB, C-terminal domain"/>
    <property type="match status" value="1"/>
</dbReference>
<feature type="binding site" evidence="1">
    <location>
        <position position="1162"/>
    </location>
    <ligand>
        <name>Ca(2+)</name>
        <dbReference type="ChEBI" id="CHEBI:29108"/>
        <label>1</label>
        <note>catalytic</note>
    </ligand>
</feature>
<feature type="compositionally biased region" description="Acidic residues" evidence="3">
    <location>
        <begin position="619"/>
        <end position="629"/>
    </location>
</feature>
<reference evidence="4" key="1">
    <citation type="journal article" date="2020" name="Fungal Divers.">
        <title>Resolving the Mortierellaceae phylogeny through synthesis of multi-gene phylogenetics and phylogenomics.</title>
        <authorList>
            <person name="Vandepol N."/>
            <person name="Liber J."/>
            <person name="Desiro A."/>
            <person name="Na H."/>
            <person name="Kennedy M."/>
            <person name="Barry K."/>
            <person name="Grigoriev I.V."/>
            <person name="Miller A.N."/>
            <person name="O'Donnell K."/>
            <person name="Stajich J.E."/>
            <person name="Bonito G."/>
        </authorList>
    </citation>
    <scope>NUCLEOTIDE SEQUENCE</scope>
    <source>
        <strain evidence="4">REB-010B</strain>
    </source>
</reference>
<dbReference type="InterPro" id="IPR011042">
    <property type="entry name" value="6-blade_b-propeller_TolB-like"/>
</dbReference>
<feature type="glycosylation site" description="N-linked (GlcNAc...) asparagine" evidence="2">
    <location>
        <position position="1239"/>
    </location>
</feature>
<evidence type="ECO:0000313" key="5">
    <source>
        <dbReference type="Proteomes" id="UP000738325"/>
    </source>
</evidence>
<feature type="compositionally biased region" description="Basic and acidic residues" evidence="3">
    <location>
        <begin position="273"/>
        <end position="285"/>
    </location>
</feature>
<name>A0A9P6QYV9_9FUNG</name>
<feature type="region of interest" description="Disordered" evidence="3">
    <location>
        <begin position="1193"/>
        <end position="1216"/>
    </location>
</feature>